<dbReference type="Proteomes" id="UP000518887">
    <property type="component" value="Unassembled WGS sequence"/>
</dbReference>
<comment type="caution">
    <text evidence="2">The sequence shown here is derived from an EMBL/GenBank/DDBJ whole genome shotgun (WGS) entry which is preliminary data.</text>
</comment>
<dbReference type="EMBL" id="JACHFQ010000006">
    <property type="protein sequence ID" value="MBB5226747.1"/>
    <property type="molecule type" value="Genomic_DNA"/>
</dbReference>
<dbReference type="Pfam" id="PF01966">
    <property type="entry name" value="HD"/>
    <property type="match status" value="1"/>
</dbReference>
<dbReference type="InterPro" id="IPR006674">
    <property type="entry name" value="HD_domain"/>
</dbReference>
<dbReference type="AlphaFoldDB" id="A0A7W8GA87"/>
<reference evidence="2 3" key="1">
    <citation type="submission" date="2020-08" db="EMBL/GenBank/DDBJ databases">
        <title>Genomic Encyclopedia of Type Strains, Phase IV (KMG-IV): sequencing the most valuable type-strain genomes for metagenomic binning, comparative biology and taxonomic classification.</title>
        <authorList>
            <person name="Goeker M."/>
        </authorList>
    </citation>
    <scope>NUCLEOTIDE SEQUENCE [LARGE SCALE GENOMIC DNA]</scope>
    <source>
        <strain evidence="2 3">DSM 103462</strain>
    </source>
</reference>
<gene>
    <name evidence="2" type="ORF">HNP76_002128</name>
</gene>
<evidence type="ECO:0000313" key="2">
    <source>
        <dbReference type="EMBL" id="MBB5226747.1"/>
    </source>
</evidence>
<protein>
    <submittedName>
        <fullName evidence="2">HD superfamily phosphodiesterase</fullName>
    </submittedName>
</protein>
<dbReference type="SUPFAM" id="SSF109604">
    <property type="entry name" value="HD-domain/PDEase-like"/>
    <property type="match status" value="1"/>
</dbReference>
<keyword evidence="3" id="KW-1185">Reference proteome</keyword>
<proteinExistence type="predicted"/>
<evidence type="ECO:0000259" key="1">
    <source>
        <dbReference type="PROSITE" id="PS51831"/>
    </source>
</evidence>
<dbReference type="Gene3D" id="1.10.3210.10">
    <property type="entry name" value="Hypothetical protein af1432"/>
    <property type="match status" value="1"/>
</dbReference>
<dbReference type="RefSeq" id="WP_206173273.1">
    <property type="nucleotide sequence ID" value="NZ_CP031518.1"/>
</dbReference>
<organism evidence="2 3">
    <name type="scientific">Treponema ruminis</name>
    <dbReference type="NCBI Taxonomy" id="744515"/>
    <lineage>
        <taxon>Bacteria</taxon>
        <taxon>Pseudomonadati</taxon>
        <taxon>Spirochaetota</taxon>
        <taxon>Spirochaetia</taxon>
        <taxon>Spirochaetales</taxon>
        <taxon>Treponemataceae</taxon>
        <taxon>Treponema</taxon>
    </lineage>
</organism>
<evidence type="ECO:0000313" key="3">
    <source>
        <dbReference type="Proteomes" id="UP000518887"/>
    </source>
</evidence>
<accession>A0A7W8GA87</accession>
<dbReference type="PROSITE" id="PS51831">
    <property type="entry name" value="HD"/>
    <property type="match status" value="1"/>
</dbReference>
<dbReference type="CDD" id="cd00077">
    <property type="entry name" value="HDc"/>
    <property type="match status" value="1"/>
</dbReference>
<dbReference type="InterPro" id="IPR003607">
    <property type="entry name" value="HD/PDEase_dom"/>
</dbReference>
<name>A0A7W8GA87_9SPIR</name>
<feature type="domain" description="HD" evidence="1">
    <location>
        <begin position="23"/>
        <end position="132"/>
    </location>
</feature>
<sequence length="166" mass="18908">MKMLSISQIMEKMIAFSEGNIHDIDHFVRVWNYAKTIAELEGINPDTQYILEVAAITHDIACPLCREKYGNTNGKHQEEEGFLLVKDFLSDSGMTQAQINRVAFLVGHHHTFLGIDGLDWQILIEADYIANATENGYSKENIKNFIKRIMKSESGKRLVQSVFCLK</sequence>